<comment type="subcellular location">
    <subcellularLocation>
        <location evidence="1">Cell inner membrane</location>
        <topology evidence="1">Multi-pass membrane protein</topology>
    </subcellularLocation>
    <subcellularLocation>
        <location evidence="9">Cell membrane</location>
        <topology evidence="9">Multi-pass membrane protein</topology>
    </subcellularLocation>
</comment>
<keyword evidence="7 9" id="KW-1133">Transmembrane helix</keyword>
<dbReference type="GO" id="GO:0043190">
    <property type="term" value="C:ATP-binding cassette (ABC) transporter complex"/>
    <property type="evidence" value="ECO:0007669"/>
    <property type="project" value="InterPro"/>
</dbReference>
<evidence type="ECO:0000256" key="7">
    <source>
        <dbReference type="ARBA" id="ARBA00022989"/>
    </source>
</evidence>
<dbReference type="SUPFAM" id="SSF161098">
    <property type="entry name" value="MetI-like"/>
    <property type="match status" value="1"/>
</dbReference>
<dbReference type="InterPro" id="IPR035906">
    <property type="entry name" value="MetI-like_sf"/>
</dbReference>
<dbReference type="RefSeq" id="WP_092819764.1">
    <property type="nucleotide sequence ID" value="NZ_BAABKJ010000015.1"/>
</dbReference>
<organism evidence="11 12">
    <name type="scientific">Acinetobacter kookii</name>
    <dbReference type="NCBI Taxonomy" id="1226327"/>
    <lineage>
        <taxon>Bacteria</taxon>
        <taxon>Pseudomonadati</taxon>
        <taxon>Pseudomonadota</taxon>
        <taxon>Gammaproteobacteria</taxon>
        <taxon>Moraxellales</taxon>
        <taxon>Moraxellaceae</taxon>
        <taxon>Acinetobacter</taxon>
    </lineage>
</organism>
<evidence type="ECO:0000256" key="2">
    <source>
        <dbReference type="ARBA" id="ARBA00010072"/>
    </source>
</evidence>
<name>A0A1G6KMT8_9GAMM</name>
<accession>A0A1G6KMT8</accession>
<sequence>MNYSWNWGVLLQSTGVGDTTYLNWIVTGLGWLLVIAIVAWSIAMVLGSILGIMRTLPSKTARGIGTAYVTLFRNVPLLIQLFIWFYVVPNFLPTPIKLWWMNDLGANTTALISASVGLGLFTAARVCEQVRTGIEALPVGQVNAGYAMGFTTAQLYRYVILPQSFRMILPPLSSELTNCVKNTSVASLVGVAEIISQMKTISEYTQNTIEIYTYVTIIFIVINFCLIQAMNMLEKRLRVPGLIAGDK</sequence>
<evidence type="ECO:0000256" key="4">
    <source>
        <dbReference type="ARBA" id="ARBA00022475"/>
    </source>
</evidence>
<proteinExistence type="inferred from homology"/>
<evidence type="ECO:0000313" key="12">
    <source>
        <dbReference type="Proteomes" id="UP000243468"/>
    </source>
</evidence>
<dbReference type="PROSITE" id="PS50928">
    <property type="entry name" value="ABC_TM1"/>
    <property type="match status" value="1"/>
</dbReference>
<reference evidence="12" key="1">
    <citation type="submission" date="2016-09" db="EMBL/GenBank/DDBJ databases">
        <authorList>
            <person name="Varghese N."/>
            <person name="Submissions S."/>
        </authorList>
    </citation>
    <scope>NUCLEOTIDE SEQUENCE [LARGE SCALE GENOMIC DNA]</scope>
    <source>
        <strain evidence="12">ANC 4667</strain>
    </source>
</reference>
<feature type="transmembrane region" description="Helical" evidence="9">
    <location>
        <begin position="65"/>
        <end position="88"/>
    </location>
</feature>
<protein>
    <submittedName>
        <fullName evidence="11">Glutamate/aspartate transport system permease protein</fullName>
    </submittedName>
</protein>
<dbReference type="Pfam" id="PF00528">
    <property type="entry name" value="BPD_transp_1"/>
    <property type="match status" value="1"/>
</dbReference>
<keyword evidence="12" id="KW-1185">Reference proteome</keyword>
<keyword evidence="4" id="KW-1003">Cell membrane</keyword>
<keyword evidence="8 9" id="KW-0472">Membrane</keyword>
<keyword evidence="5 9" id="KW-0812">Transmembrane</keyword>
<evidence type="ECO:0000256" key="9">
    <source>
        <dbReference type="RuleBase" id="RU363032"/>
    </source>
</evidence>
<evidence type="ECO:0000256" key="8">
    <source>
        <dbReference type="ARBA" id="ARBA00023136"/>
    </source>
</evidence>
<feature type="transmembrane region" description="Helical" evidence="9">
    <location>
        <begin position="211"/>
        <end position="230"/>
    </location>
</feature>
<feature type="domain" description="ABC transmembrane type-1" evidence="10">
    <location>
        <begin position="29"/>
        <end position="230"/>
    </location>
</feature>
<dbReference type="GO" id="GO:0022857">
    <property type="term" value="F:transmembrane transporter activity"/>
    <property type="evidence" value="ECO:0007669"/>
    <property type="project" value="InterPro"/>
</dbReference>
<dbReference type="GO" id="GO:0006865">
    <property type="term" value="P:amino acid transport"/>
    <property type="evidence" value="ECO:0007669"/>
    <property type="project" value="UniProtKB-KW"/>
</dbReference>
<dbReference type="InterPro" id="IPR043429">
    <property type="entry name" value="ArtM/GltK/GlnP/TcyL/YhdX-like"/>
</dbReference>
<dbReference type="STRING" id="1226327.SAMN05421732_10569"/>
<dbReference type="InterPro" id="IPR010065">
    <property type="entry name" value="AA_ABC_transptr_permease_3TM"/>
</dbReference>
<keyword evidence="6" id="KW-0029">Amino-acid transport</keyword>
<dbReference type="Gene3D" id="1.10.3720.10">
    <property type="entry name" value="MetI-like"/>
    <property type="match status" value="1"/>
</dbReference>
<dbReference type="AlphaFoldDB" id="A0A1G6KMT8"/>
<evidence type="ECO:0000256" key="3">
    <source>
        <dbReference type="ARBA" id="ARBA00022448"/>
    </source>
</evidence>
<dbReference type="PANTHER" id="PTHR30614">
    <property type="entry name" value="MEMBRANE COMPONENT OF AMINO ACID ABC TRANSPORTER"/>
    <property type="match status" value="1"/>
</dbReference>
<comment type="similarity">
    <text evidence="2">Belongs to the binding-protein-dependent transport system permease family. HisMQ subfamily.</text>
</comment>
<dbReference type="PANTHER" id="PTHR30614:SF42">
    <property type="entry name" value="GLUTAMATE_ASPARTATE IMPORT PERMEASE PROTEIN GLTJ"/>
    <property type="match status" value="1"/>
</dbReference>
<gene>
    <name evidence="11" type="ORF">SAMN05421732_10569</name>
</gene>
<dbReference type="EMBL" id="FMYO01000005">
    <property type="protein sequence ID" value="SDC32227.1"/>
    <property type="molecule type" value="Genomic_DNA"/>
</dbReference>
<evidence type="ECO:0000259" key="10">
    <source>
        <dbReference type="PROSITE" id="PS50928"/>
    </source>
</evidence>
<evidence type="ECO:0000256" key="6">
    <source>
        <dbReference type="ARBA" id="ARBA00022970"/>
    </source>
</evidence>
<dbReference type="NCBIfam" id="TIGR01726">
    <property type="entry name" value="HEQRo_perm_3TM"/>
    <property type="match status" value="1"/>
</dbReference>
<evidence type="ECO:0000256" key="1">
    <source>
        <dbReference type="ARBA" id="ARBA00004429"/>
    </source>
</evidence>
<evidence type="ECO:0000313" key="11">
    <source>
        <dbReference type="EMBL" id="SDC32227.1"/>
    </source>
</evidence>
<feature type="transmembrane region" description="Helical" evidence="9">
    <location>
        <begin position="108"/>
        <end position="127"/>
    </location>
</feature>
<dbReference type="OrthoDB" id="6534575at2"/>
<feature type="transmembrane region" description="Helical" evidence="9">
    <location>
        <begin position="29"/>
        <end position="53"/>
    </location>
</feature>
<keyword evidence="3 9" id="KW-0813">Transport</keyword>
<dbReference type="Proteomes" id="UP000243468">
    <property type="component" value="Unassembled WGS sequence"/>
</dbReference>
<dbReference type="CDD" id="cd06261">
    <property type="entry name" value="TM_PBP2"/>
    <property type="match status" value="1"/>
</dbReference>
<evidence type="ECO:0000256" key="5">
    <source>
        <dbReference type="ARBA" id="ARBA00022692"/>
    </source>
</evidence>
<dbReference type="InterPro" id="IPR000515">
    <property type="entry name" value="MetI-like"/>
</dbReference>